<dbReference type="AlphaFoldDB" id="A0A8S3C7B0"/>
<evidence type="ECO:0000313" key="2">
    <source>
        <dbReference type="Proteomes" id="UP000676336"/>
    </source>
</evidence>
<name>A0A8S3C7B0_9BILA</name>
<sequence length="81" mass="8701">SSPSCSSSMPSTLSMDPWLVTPFSTSNSPYCSNNNGSNNHDGIPFFPTNCNVSTLYPVPSYPTAPLHHPYGSFCSDPNEVL</sequence>
<comment type="caution">
    <text evidence="1">The sequence shown here is derived from an EMBL/GenBank/DDBJ whole genome shotgun (WGS) entry which is preliminary data.</text>
</comment>
<reference evidence="1" key="1">
    <citation type="submission" date="2021-02" db="EMBL/GenBank/DDBJ databases">
        <authorList>
            <person name="Nowell W R."/>
        </authorList>
    </citation>
    <scope>NUCLEOTIDE SEQUENCE</scope>
</reference>
<feature type="non-terminal residue" evidence="1">
    <location>
        <position position="1"/>
    </location>
</feature>
<dbReference type="Proteomes" id="UP000676336">
    <property type="component" value="Unassembled WGS sequence"/>
</dbReference>
<proteinExistence type="predicted"/>
<evidence type="ECO:0000313" key="1">
    <source>
        <dbReference type="EMBL" id="CAF4851688.1"/>
    </source>
</evidence>
<gene>
    <name evidence="1" type="ORF">SMN809_LOCUS49425</name>
</gene>
<organism evidence="1 2">
    <name type="scientific">Rotaria magnacalcarata</name>
    <dbReference type="NCBI Taxonomy" id="392030"/>
    <lineage>
        <taxon>Eukaryota</taxon>
        <taxon>Metazoa</taxon>
        <taxon>Spiralia</taxon>
        <taxon>Gnathifera</taxon>
        <taxon>Rotifera</taxon>
        <taxon>Eurotatoria</taxon>
        <taxon>Bdelloidea</taxon>
        <taxon>Philodinida</taxon>
        <taxon>Philodinidae</taxon>
        <taxon>Rotaria</taxon>
    </lineage>
</organism>
<accession>A0A8S3C7B0</accession>
<dbReference type="EMBL" id="CAJOBI010161191">
    <property type="protein sequence ID" value="CAF4851688.1"/>
    <property type="molecule type" value="Genomic_DNA"/>
</dbReference>
<feature type="non-terminal residue" evidence="1">
    <location>
        <position position="81"/>
    </location>
</feature>
<protein>
    <submittedName>
        <fullName evidence="1">Uncharacterized protein</fullName>
    </submittedName>
</protein>